<proteinExistence type="predicted"/>
<dbReference type="EMBL" id="JACHIP010000004">
    <property type="protein sequence ID" value="MBB5058303.1"/>
    <property type="molecule type" value="Genomic_DNA"/>
</dbReference>
<dbReference type="Proteomes" id="UP000540989">
    <property type="component" value="Unassembled WGS sequence"/>
</dbReference>
<organism evidence="1 2">
    <name type="scientific">Granulicella aggregans</name>
    <dbReference type="NCBI Taxonomy" id="474949"/>
    <lineage>
        <taxon>Bacteria</taxon>
        <taxon>Pseudomonadati</taxon>
        <taxon>Acidobacteriota</taxon>
        <taxon>Terriglobia</taxon>
        <taxon>Terriglobales</taxon>
        <taxon>Acidobacteriaceae</taxon>
        <taxon>Granulicella</taxon>
    </lineage>
</organism>
<reference evidence="1 2" key="1">
    <citation type="submission" date="2020-08" db="EMBL/GenBank/DDBJ databases">
        <title>Genomic Encyclopedia of Type Strains, Phase IV (KMG-V): Genome sequencing to study the core and pangenomes of soil and plant-associated prokaryotes.</title>
        <authorList>
            <person name="Whitman W."/>
        </authorList>
    </citation>
    <scope>NUCLEOTIDE SEQUENCE [LARGE SCALE GENOMIC DNA]</scope>
    <source>
        <strain evidence="1 2">M8UP14</strain>
    </source>
</reference>
<sequence length="41" mass="4708">MLIQYLSYSYALPFLPTDHLRRECLGFPRSFVAAQMLSGTL</sequence>
<gene>
    <name evidence="1" type="ORF">HDF16_003017</name>
</gene>
<accession>A0A7W7ZEL6</accession>
<name>A0A7W7ZEL6_9BACT</name>
<evidence type="ECO:0000313" key="2">
    <source>
        <dbReference type="Proteomes" id="UP000540989"/>
    </source>
</evidence>
<comment type="caution">
    <text evidence="1">The sequence shown here is derived from an EMBL/GenBank/DDBJ whole genome shotgun (WGS) entry which is preliminary data.</text>
</comment>
<evidence type="ECO:0000313" key="1">
    <source>
        <dbReference type="EMBL" id="MBB5058303.1"/>
    </source>
</evidence>
<dbReference type="AlphaFoldDB" id="A0A7W7ZEL6"/>
<keyword evidence="2" id="KW-1185">Reference proteome</keyword>
<protein>
    <submittedName>
        <fullName evidence="1">Uncharacterized protein</fullName>
    </submittedName>
</protein>